<name>A0ABQ4PNG9_9GAMM</name>
<evidence type="ECO:0000256" key="1">
    <source>
        <dbReference type="ARBA" id="ARBA00004196"/>
    </source>
</evidence>
<comment type="subcellular location">
    <subcellularLocation>
        <location evidence="1">Cell envelope</location>
    </subcellularLocation>
</comment>
<dbReference type="RefSeq" id="WP_220782209.1">
    <property type="nucleotide sequence ID" value="NZ_BPEY01000066.1"/>
</dbReference>
<dbReference type="CDD" id="cd02966">
    <property type="entry name" value="TlpA_like_family"/>
    <property type="match status" value="1"/>
</dbReference>
<dbReference type="PROSITE" id="PS51257">
    <property type="entry name" value="PROKAR_LIPOPROTEIN"/>
    <property type="match status" value="1"/>
</dbReference>
<evidence type="ECO:0000256" key="4">
    <source>
        <dbReference type="ARBA" id="ARBA00023284"/>
    </source>
</evidence>
<comment type="caution">
    <text evidence="7">The sequence shown here is derived from an EMBL/GenBank/DDBJ whole genome shotgun (WGS) entry which is preliminary data.</text>
</comment>
<evidence type="ECO:0000256" key="2">
    <source>
        <dbReference type="ARBA" id="ARBA00022748"/>
    </source>
</evidence>
<dbReference type="InterPro" id="IPR013740">
    <property type="entry name" value="Redoxin"/>
</dbReference>
<proteinExistence type="predicted"/>
<keyword evidence="3" id="KW-1015">Disulfide bond</keyword>
<accession>A0ABQ4PNG9</accession>
<evidence type="ECO:0000256" key="5">
    <source>
        <dbReference type="SAM" id="SignalP"/>
    </source>
</evidence>
<feature type="chain" id="PRO_5046456053" description="Redoxin domain-containing protein" evidence="5">
    <location>
        <begin position="21"/>
        <end position="161"/>
    </location>
</feature>
<sequence length="161" mass="17723">MNIIKLAILGLLALATTGCANNQDTYLTYVQAGDKVPVTQFTDTQGSKIDLAESSNNKLLILFATWCHDSQRTMTLLANSNLHLSPNVDIIGIGREESPAALDKFAAEYELNFAMVADPNREIYTQFANSGIPRLILLDADNRVVKTIIGEQDNPIKEVVW</sequence>
<keyword evidence="4" id="KW-0676">Redox-active center</keyword>
<dbReference type="InterPro" id="IPR036249">
    <property type="entry name" value="Thioredoxin-like_sf"/>
</dbReference>
<keyword evidence="8" id="KW-1185">Reference proteome</keyword>
<evidence type="ECO:0000313" key="8">
    <source>
        <dbReference type="Proteomes" id="UP000887104"/>
    </source>
</evidence>
<gene>
    <name evidence="7" type="ORF">TUM4438_32450</name>
</gene>
<feature type="domain" description="Redoxin" evidence="6">
    <location>
        <begin position="31"/>
        <end position="154"/>
    </location>
</feature>
<keyword evidence="2" id="KW-0201">Cytochrome c-type biogenesis</keyword>
<dbReference type="Pfam" id="PF08534">
    <property type="entry name" value="Redoxin"/>
    <property type="match status" value="1"/>
</dbReference>
<dbReference type="PANTHER" id="PTHR42852">
    <property type="entry name" value="THIOL:DISULFIDE INTERCHANGE PROTEIN DSBE"/>
    <property type="match status" value="1"/>
</dbReference>
<dbReference type="InterPro" id="IPR050553">
    <property type="entry name" value="Thioredoxin_ResA/DsbE_sf"/>
</dbReference>
<dbReference type="Gene3D" id="3.40.30.10">
    <property type="entry name" value="Glutaredoxin"/>
    <property type="match status" value="1"/>
</dbReference>
<evidence type="ECO:0000313" key="7">
    <source>
        <dbReference type="EMBL" id="GIU49243.1"/>
    </source>
</evidence>
<dbReference type="Proteomes" id="UP000887104">
    <property type="component" value="Unassembled WGS sequence"/>
</dbReference>
<protein>
    <recommendedName>
        <fullName evidence="6">Redoxin domain-containing protein</fullName>
    </recommendedName>
</protein>
<dbReference type="EMBL" id="BPEY01000066">
    <property type="protein sequence ID" value="GIU49243.1"/>
    <property type="molecule type" value="Genomic_DNA"/>
</dbReference>
<organism evidence="7 8">
    <name type="scientific">Shewanella sairae</name>
    <dbReference type="NCBI Taxonomy" id="190310"/>
    <lineage>
        <taxon>Bacteria</taxon>
        <taxon>Pseudomonadati</taxon>
        <taxon>Pseudomonadota</taxon>
        <taxon>Gammaproteobacteria</taxon>
        <taxon>Alteromonadales</taxon>
        <taxon>Shewanellaceae</taxon>
        <taxon>Shewanella</taxon>
    </lineage>
</organism>
<evidence type="ECO:0000256" key="3">
    <source>
        <dbReference type="ARBA" id="ARBA00023157"/>
    </source>
</evidence>
<reference evidence="7" key="1">
    <citation type="submission" date="2021-05" db="EMBL/GenBank/DDBJ databases">
        <title>Molecular characterization for Shewanella algae harboring chromosomal blaOXA-55-like strains isolated from clinical and environment sample.</title>
        <authorList>
            <person name="Ohama Y."/>
            <person name="Aoki K."/>
            <person name="Harada S."/>
            <person name="Moriya K."/>
            <person name="Ishii Y."/>
            <person name="Tateda K."/>
        </authorList>
    </citation>
    <scope>NUCLEOTIDE SEQUENCE</scope>
    <source>
        <strain evidence="7">JCM 11563</strain>
    </source>
</reference>
<keyword evidence="5" id="KW-0732">Signal</keyword>
<dbReference type="PANTHER" id="PTHR42852:SF6">
    <property type="entry name" value="THIOL:DISULFIDE INTERCHANGE PROTEIN DSBE"/>
    <property type="match status" value="1"/>
</dbReference>
<evidence type="ECO:0000259" key="6">
    <source>
        <dbReference type="Pfam" id="PF08534"/>
    </source>
</evidence>
<feature type="signal peptide" evidence="5">
    <location>
        <begin position="1"/>
        <end position="20"/>
    </location>
</feature>
<dbReference type="SUPFAM" id="SSF52833">
    <property type="entry name" value="Thioredoxin-like"/>
    <property type="match status" value="1"/>
</dbReference>